<dbReference type="RefSeq" id="WP_283432240.1">
    <property type="nucleotide sequence ID" value="NZ_FXUG01000004.1"/>
</dbReference>
<dbReference type="Proteomes" id="UP001158067">
    <property type="component" value="Unassembled WGS sequence"/>
</dbReference>
<sequence length="315" mass="33878">MLSQLTSKTSIAIILTILCLLCVGTFLGAEDGVVTTVTLQEPKLTESSGLAFSHRDPDCVWTHNDSGDSARLFCFNHKTGEQTGSCVLKDAKAIDWEALSLIAPRSPDAAPTASTDAKTAAQPELIVADCGDNHGRRSNVTLYRFAEPDPHADTKLSSKEWSAIAVTLEGGAVNCEAIWCEPATNQVILLAKTVTPFAGVYGVSLDPLDAVRSPATTGQEEPQTVVAKRLATLPVPAATGADRDQASGEIIVVNYWQTFRFPQQPGDDLLTQISRTPKSTKLPKWRQVEAVAWDRASQPWITTEGVPAQLGKLRN</sequence>
<reference evidence="1 2" key="1">
    <citation type="submission" date="2017-05" db="EMBL/GenBank/DDBJ databases">
        <authorList>
            <person name="Varghese N."/>
            <person name="Submissions S."/>
        </authorList>
    </citation>
    <scope>NUCLEOTIDE SEQUENCE [LARGE SCALE GENOMIC DNA]</scope>
    <source>
        <strain evidence="1 2">DSM 25457</strain>
    </source>
</reference>
<evidence type="ECO:0000313" key="1">
    <source>
        <dbReference type="EMBL" id="SMP53055.1"/>
    </source>
</evidence>
<comment type="caution">
    <text evidence="1">The sequence shown here is derived from an EMBL/GenBank/DDBJ whole genome shotgun (WGS) entry which is preliminary data.</text>
</comment>
<organism evidence="1 2">
    <name type="scientific">Neorhodopirellula lusitana</name>
    <dbReference type="NCBI Taxonomy" id="445327"/>
    <lineage>
        <taxon>Bacteria</taxon>
        <taxon>Pseudomonadati</taxon>
        <taxon>Planctomycetota</taxon>
        <taxon>Planctomycetia</taxon>
        <taxon>Pirellulales</taxon>
        <taxon>Pirellulaceae</taxon>
        <taxon>Neorhodopirellula</taxon>
    </lineage>
</organism>
<evidence type="ECO:0000313" key="2">
    <source>
        <dbReference type="Proteomes" id="UP001158067"/>
    </source>
</evidence>
<gene>
    <name evidence="1" type="ORF">SAMN06265222_10447</name>
</gene>
<proteinExistence type="predicted"/>
<accession>A0ABY1PYM5</accession>
<keyword evidence="2" id="KW-1185">Reference proteome</keyword>
<protein>
    <recommendedName>
        <fullName evidence="3">Secreted protein</fullName>
    </recommendedName>
</protein>
<name>A0ABY1PYM5_9BACT</name>
<dbReference type="EMBL" id="FXUG01000004">
    <property type="protein sequence ID" value="SMP53055.1"/>
    <property type="molecule type" value="Genomic_DNA"/>
</dbReference>
<evidence type="ECO:0008006" key="3">
    <source>
        <dbReference type="Google" id="ProtNLM"/>
    </source>
</evidence>